<sequence>MRLTLRRRTVGLVSTLLMAGACLAATTTGADAQPASATSVKPLAGLFHPVKNVGDNLCLQPEGASTALFAKIVQKPCDGSIAQGWQYLQVATNHYRLENQLSGYCVWAWDGAFNGGRVLQDECHSSNSEINTGATLPDVVKLESRVGFRDTGFCIDVPGGAGTDGLAVQIYQCNGTLAQRWVVGF</sequence>
<name>A0ABW6MJA4_9ACTN</name>
<evidence type="ECO:0000313" key="3">
    <source>
        <dbReference type="EMBL" id="MFE9606205.1"/>
    </source>
</evidence>
<dbReference type="InterPro" id="IPR000772">
    <property type="entry name" value="Ricin_B_lectin"/>
</dbReference>
<feature type="domain" description="Ricin B lectin" evidence="2">
    <location>
        <begin position="50"/>
        <end position="120"/>
    </location>
</feature>
<dbReference type="SUPFAM" id="SSF50370">
    <property type="entry name" value="Ricin B-like lectins"/>
    <property type="match status" value="1"/>
</dbReference>
<dbReference type="RefSeq" id="WP_388114900.1">
    <property type="nucleotide sequence ID" value="NZ_JBIAHM010000024.1"/>
</dbReference>
<feature type="chain" id="PRO_5045812608" evidence="1">
    <location>
        <begin position="25"/>
        <end position="185"/>
    </location>
</feature>
<dbReference type="Proteomes" id="UP001601303">
    <property type="component" value="Unassembled WGS sequence"/>
</dbReference>
<evidence type="ECO:0000259" key="2">
    <source>
        <dbReference type="Pfam" id="PF14200"/>
    </source>
</evidence>
<dbReference type="InterPro" id="IPR035992">
    <property type="entry name" value="Ricin_B-like_lectins"/>
</dbReference>
<keyword evidence="1" id="KW-0732">Signal</keyword>
<gene>
    <name evidence="3" type="ORF">ACFYNQ_47680</name>
</gene>
<dbReference type="CDD" id="cd00161">
    <property type="entry name" value="beta-trefoil_Ricin-like"/>
    <property type="match status" value="1"/>
</dbReference>
<dbReference type="Pfam" id="PF14200">
    <property type="entry name" value="RicinB_lectin_2"/>
    <property type="match status" value="1"/>
</dbReference>
<feature type="signal peptide" evidence="1">
    <location>
        <begin position="1"/>
        <end position="24"/>
    </location>
</feature>
<accession>A0ABW6MJA4</accession>
<protein>
    <submittedName>
        <fullName evidence="3">RICIN domain-containing protein</fullName>
    </submittedName>
</protein>
<dbReference type="PROSITE" id="PS50231">
    <property type="entry name" value="RICIN_B_LECTIN"/>
    <property type="match status" value="1"/>
</dbReference>
<evidence type="ECO:0000256" key="1">
    <source>
        <dbReference type="SAM" id="SignalP"/>
    </source>
</evidence>
<dbReference type="EMBL" id="JBIAHM010000024">
    <property type="protein sequence ID" value="MFE9606205.1"/>
    <property type="molecule type" value="Genomic_DNA"/>
</dbReference>
<comment type="caution">
    <text evidence="3">The sequence shown here is derived from an EMBL/GenBank/DDBJ whole genome shotgun (WGS) entry which is preliminary data.</text>
</comment>
<reference evidence="3 4" key="1">
    <citation type="submission" date="2024-10" db="EMBL/GenBank/DDBJ databases">
        <title>The Natural Products Discovery Center: Release of the First 8490 Sequenced Strains for Exploring Actinobacteria Biosynthetic Diversity.</title>
        <authorList>
            <person name="Kalkreuter E."/>
            <person name="Kautsar S.A."/>
            <person name="Yang D."/>
            <person name="Bader C.D."/>
            <person name="Teijaro C.N."/>
            <person name="Fluegel L."/>
            <person name="Davis C.M."/>
            <person name="Simpson J.R."/>
            <person name="Lauterbach L."/>
            <person name="Steele A.D."/>
            <person name="Gui C."/>
            <person name="Meng S."/>
            <person name="Li G."/>
            <person name="Viehrig K."/>
            <person name="Ye F."/>
            <person name="Su P."/>
            <person name="Kiefer A.F."/>
            <person name="Nichols A."/>
            <person name="Cepeda A.J."/>
            <person name="Yan W."/>
            <person name="Fan B."/>
            <person name="Jiang Y."/>
            <person name="Adhikari A."/>
            <person name="Zheng C.-J."/>
            <person name="Schuster L."/>
            <person name="Cowan T.M."/>
            <person name="Smanski M.J."/>
            <person name="Chevrette M.G."/>
            <person name="De Carvalho L.P.S."/>
            <person name="Shen B."/>
        </authorList>
    </citation>
    <scope>NUCLEOTIDE SEQUENCE [LARGE SCALE GENOMIC DNA]</scope>
    <source>
        <strain evidence="3 4">NPDC006488</strain>
    </source>
</reference>
<dbReference type="PROSITE" id="PS51257">
    <property type="entry name" value="PROKAR_LIPOPROTEIN"/>
    <property type="match status" value="1"/>
</dbReference>
<evidence type="ECO:0000313" key="4">
    <source>
        <dbReference type="Proteomes" id="UP001601303"/>
    </source>
</evidence>
<keyword evidence="4" id="KW-1185">Reference proteome</keyword>
<organism evidence="3 4">
    <name type="scientific">Streptomyces hokutonensis</name>
    <dbReference type="NCBI Taxonomy" id="1306990"/>
    <lineage>
        <taxon>Bacteria</taxon>
        <taxon>Bacillati</taxon>
        <taxon>Actinomycetota</taxon>
        <taxon>Actinomycetes</taxon>
        <taxon>Kitasatosporales</taxon>
        <taxon>Streptomycetaceae</taxon>
        <taxon>Streptomyces</taxon>
    </lineage>
</organism>
<dbReference type="Gene3D" id="2.80.10.50">
    <property type="match status" value="2"/>
</dbReference>
<proteinExistence type="predicted"/>